<dbReference type="InterPro" id="IPR004244">
    <property type="entry name" value="Transposase_22"/>
</dbReference>
<gene>
    <name evidence="2" type="ORF">AALO_G00085250</name>
</gene>
<sequence>MEAIAAMLEEHRAALSTDFKSAFSTLESKLDTIQSKVEDQERRVLSLESNANAVSESIGALETSCSALANENAKLQAKVLDLEGRSRRNNIRIIGLPESIEGSRPTEFFAGLLVEVLGEQVLTSTPELDRAHRALTSKPSPGEKPRSVVICFHKFQTRDLVIRESRKMRGRLLYRGDPIHIFKDYSPDVLNKRSEFRDVMKELYNLKPALHYPAKLKHEGKKRLFSPQEARELVSSYRRPQPDE</sequence>
<dbReference type="EMBL" id="JADWDJ010000006">
    <property type="protein sequence ID" value="KAG5280126.1"/>
    <property type="molecule type" value="Genomic_DNA"/>
</dbReference>
<accession>A0AAV6H2A3</accession>
<evidence type="ECO:0000313" key="3">
    <source>
        <dbReference type="Proteomes" id="UP000823561"/>
    </source>
</evidence>
<keyword evidence="1" id="KW-0175">Coiled coil</keyword>
<evidence type="ECO:0000256" key="1">
    <source>
        <dbReference type="SAM" id="Coils"/>
    </source>
</evidence>
<dbReference type="AlphaFoldDB" id="A0AAV6H2A3"/>
<dbReference type="Gene3D" id="1.20.5.340">
    <property type="match status" value="1"/>
</dbReference>
<reference evidence="2" key="1">
    <citation type="submission" date="2020-10" db="EMBL/GenBank/DDBJ databases">
        <title>Chromosome-scale genome assembly of the Allis shad, Alosa alosa.</title>
        <authorList>
            <person name="Margot Z."/>
            <person name="Christophe K."/>
            <person name="Cabau C."/>
            <person name="Louis A."/>
            <person name="Berthelot C."/>
            <person name="Parey E."/>
            <person name="Roest Crollius H."/>
            <person name="Montfort J."/>
            <person name="Robinson-Rechavi M."/>
            <person name="Bucao C."/>
            <person name="Bouchez O."/>
            <person name="Gislard M."/>
            <person name="Lluch J."/>
            <person name="Milhes M."/>
            <person name="Lampietro C."/>
            <person name="Lopez Roques C."/>
            <person name="Donnadieu C."/>
            <person name="Braasch I."/>
            <person name="Desvignes T."/>
            <person name="Postlethwait J."/>
            <person name="Bobe J."/>
            <person name="Guiguen Y."/>
        </authorList>
    </citation>
    <scope>NUCLEOTIDE SEQUENCE</scope>
    <source>
        <strain evidence="2">M-15738</strain>
        <tissue evidence="2">Blood</tissue>
    </source>
</reference>
<evidence type="ECO:0000313" key="2">
    <source>
        <dbReference type="EMBL" id="KAG5280126.1"/>
    </source>
</evidence>
<name>A0AAV6H2A3_9TELE</name>
<keyword evidence="3" id="KW-1185">Reference proteome</keyword>
<organism evidence="2 3">
    <name type="scientific">Alosa alosa</name>
    <name type="common">allis shad</name>
    <dbReference type="NCBI Taxonomy" id="278164"/>
    <lineage>
        <taxon>Eukaryota</taxon>
        <taxon>Metazoa</taxon>
        <taxon>Chordata</taxon>
        <taxon>Craniata</taxon>
        <taxon>Vertebrata</taxon>
        <taxon>Euteleostomi</taxon>
        <taxon>Actinopterygii</taxon>
        <taxon>Neopterygii</taxon>
        <taxon>Teleostei</taxon>
        <taxon>Clupei</taxon>
        <taxon>Clupeiformes</taxon>
        <taxon>Clupeoidei</taxon>
        <taxon>Clupeidae</taxon>
        <taxon>Alosa</taxon>
    </lineage>
</organism>
<protein>
    <recommendedName>
        <fullName evidence="4">LINE-1 type transposase domain-containing 1</fullName>
    </recommendedName>
</protein>
<proteinExistence type="predicted"/>
<comment type="caution">
    <text evidence="2">The sequence shown here is derived from an EMBL/GenBank/DDBJ whole genome shotgun (WGS) entry which is preliminary data.</text>
</comment>
<dbReference type="PANTHER" id="PTHR11505">
    <property type="entry name" value="L1 TRANSPOSABLE ELEMENT-RELATED"/>
    <property type="match status" value="1"/>
</dbReference>
<feature type="coiled-coil region" evidence="1">
    <location>
        <begin position="23"/>
        <end position="85"/>
    </location>
</feature>
<dbReference type="Proteomes" id="UP000823561">
    <property type="component" value="Chromosome 6"/>
</dbReference>
<evidence type="ECO:0008006" key="4">
    <source>
        <dbReference type="Google" id="ProtNLM"/>
    </source>
</evidence>
<dbReference type="Gene3D" id="3.30.70.1820">
    <property type="entry name" value="L1 transposable element, RRM domain"/>
    <property type="match status" value="1"/>
</dbReference>